<organism evidence="1 2">
    <name type="scientific">Mycobacteroides franklinii</name>
    <dbReference type="NCBI Taxonomy" id="948102"/>
    <lineage>
        <taxon>Bacteria</taxon>
        <taxon>Bacillati</taxon>
        <taxon>Actinomycetota</taxon>
        <taxon>Actinomycetes</taxon>
        <taxon>Mycobacteriales</taxon>
        <taxon>Mycobacteriaceae</taxon>
        <taxon>Mycobacteroides</taxon>
    </lineage>
</organism>
<sequence length="82" mass="9144">MVSAAELPGLRRFADRAARGSHGAGQRAHICRGIDVVRQRDSRDLCMVAGRGEVLLELVREEEAQQLSRRALVEDDFTLDIQ</sequence>
<proteinExistence type="predicted"/>
<protein>
    <submittedName>
        <fullName evidence="1">Uncharacterized protein</fullName>
    </submittedName>
</protein>
<keyword evidence="2" id="KW-1185">Reference proteome</keyword>
<comment type="caution">
    <text evidence="1">The sequence shown here is derived from an EMBL/GenBank/DDBJ whole genome shotgun (WGS) entry which is preliminary data.</text>
</comment>
<accession>A0A4R8R4E6</accession>
<evidence type="ECO:0000313" key="2">
    <source>
        <dbReference type="Proteomes" id="UP000295165"/>
    </source>
</evidence>
<name>A0A4R8R4E6_9MYCO</name>
<dbReference type="EMBL" id="PECC01000028">
    <property type="protein sequence ID" value="TDZ49059.1"/>
    <property type="molecule type" value="Genomic_DNA"/>
</dbReference>
<evidence type="ECO:0000313" key="1">
    <source>
        <dbReference type="EMBL" id="TDZ49059.1"/>
    </source>
</evidence>
<dbReference type="Proteomes" id="UP000295165">
    <property type="component" value="Unassembled WGS sequence"/>
</dbReference>
<reference evidence="1 2" key="1">
    <citation type="journal article" date="2019" name="Sci. Rep.">
        <title>Extended insight into the Mycobacterium chelonae-abscessus complex through whole genome sequencing of Mycobacterium salmoniphilum outbreak and Mycobacterium salmoniphilum-like strains.</title>
        <authorList>
            <person name="Behra P.R.K."/>
            <person name="Das S."/>
            <person name="Pettersson B.M.F."/>
            <person name="Shirreff L."/>
            <person name="DuCote T."/>
            <person name="Jacobsson K.G."/>
            <person name="Ennis D.G."/>
            <person name="Kirsebom L.A."/>
        </authorList>
    </citation>
    <scope>NUCLEOTIDE SEQUENCE [LARGE SCALE GENOMIC DNA]</scope>
    <source>
        <strain evidence="1 2">CCUG 63697</strain>
    </source>
</reference>
<dbReference type="AlphaFoldDB" id="A0A4R8R4E6"/>
<gene>
    <name evidence="1" type="ORF">CCUG63697_03591</name>
</gene>